<evidence type="ECO:0000256" key="6">
    <source>
        <dbReference type="ARBA" id="ARBA00023002"/>
    </source>
</evidence>
<evidence type="ECO:0000259" key="15">
    <source>
        <dbReference type="Pfam" id="PF02852"/>
    </source>
</evidence>
<feature type="binding site" evidence="12">
    <location>
        <begin position="182"/>
        <end position="189"/>
    </location>
    <ligand>
        <name>NAD(+)</name>
        <dbReference type="ChEBI" id="CHEBI:57540"/>
    </ligand>
</feature>
<keyword evidence="18" id="KW-1185">Reference proteome</keyword>
<dbReference type="PANTHER" id="PTHR22912:SF151">
    <property type="entry name" value="DIHYDROLIPOYL DEHYDROGENASE, MITOCHONDRIAL"/>
    <property type="match status" value="1"/>
</dbReference>
<dbReference type="InterPro" id="IPR004099">
    <property type="entry name" value="Pyr_nucl-diS_OxRdtase_dimer"/>
</dbReference>
<evidence type="ECO:0000256" key="8">
    <source>
        <dbReference type="ARBA" id="ARBA00023157"/>
    </source>
</evidence>
<dbReference type="PROSITE" id="PS00076">
    <property type="entry name" value="PYRIDINE_REDOX_1"/>
    <property type="match status" value="1"/>
</dbReference>
<feature type="binding site" evidence="12">
    <location>
        <position position="273"/>
    </location>
    <ligand>
        <name>NAD(+)</name>
        <dbReference type="ChEBI" id="CHEBI:57540"/>
    </ligand>
</feature>
<feature type="domain" description="Pyridine nucleotide-disulphide oxidoreductase dimerisation" evidence="15">
    <location>
        <begin position="348"/>
        <end position="457"/>
    </location>
</feature>
<reference evidence="17 18" key="1">
    <citation type="submission" date="2020-01" db="EMBL/GenBank/DDBJ databases">
        <title>Bacteria diversity of Porities sp.</title>
        <authorList>
            <person name="Wang G."/>
        </authorList>
    </citation>
    <scope>NUCLEOTIDE SEQUENCE [LARGE SCALE GENOMIC DNA]</scope>
    <source>
        <strain evidence="17 18">R33</strain>
    </source>
</reference>
<sequence length="468" mass="50727">MTQYDVAVIGSGPGGYVAAIRCAQLGMKTAIIEKYSTLGGTCLNVGCIPSKALLDSSHHYEDAVKHFETHGIEIPGEVKVNLEKMIARKQAVVDQTTKGVQFLMDKNKIDVYEGLGSFQDATHVEIAKSDGKKETIEAKNIIIATGSKPSNLPFITLDKERVITSTEALKLPEIPKHMIIIGGGVIGLELGQVYKRLGAEVTVVEFMDRIIPGMDASLSKELMKVLKKQKMKFLLSHKVKSVERKGKEITVKADNAKGEEVVLKGDYCLVSVGRRPYTEGLNAEAAGVKIDDHGRVEVNEHLQTATPNIYAIGDVIRGAMLAHKAEEEGTMVAEILAGQKPHIDYNLIPGVVYTWPEVAAVGKTEEELKEAGVAYKVGQFPMRALGRSRASMDIDGFVKILADASTDEVLGVHMIGARCADLITEAVTAMEFRASAEDISRMSHAHPTYAEAVKEAALAATDNRPLHI</sequence>
<feature type="disulfide bond" description="Redox-active" evidence="13">
    <location>
        <begin position="42"/>
        <end position="47"/>
    </location>
</feature>
<dbReference type="GO" id="GO:0005737">
    <property type="term" value="C:cytoplasm"/>
    <property type="evidence" value="ECO:0007669"/>
    <property type="project" value="UniProtKB-ARBA"/>
</dbReference>
<dbReference type="GO" id="GO:0050660">
    <property type="term" value="F:flavin adenine dinucleotide binding"/>
    <property type="evidence" value="ECO:0007669"/>
    <property type="project" value="InterPro"/>
</dbReference>
<comment type="cofactor">
    <cofactor evidence="12 14">
        <name>FAD</name>
        <dbReference type="ChEBI" id="CHEBI:57692"/>
    </cofactor>
    <text evidence="12 14">Binds 1 FAD per subunit.</text>
</comment>
<feature type="domain" description="FAD/NAD(P)-binding" evidence="16">
    <location>
        <begin position="4"/>
        <end position="329"/>
    </location>
</feature>
<protein>
    <recommendedName>
        <fullName evidence="3 14">Dihydrolipoyl dehydrogenase</fullName>
        <ecNumber evidence="2 14">1.8.1.4</ecNumber>
    </recommendedName>
</protein>
<dbReference type="Gene3D" id="3.50.50.60">
    <property type="entry name" value="FAD/NAD(P)-binding domain"/>
    <property type="match status" value="2"/>
</dbReference>
<evidence type="ECO:0000256" key="14">
    <source>
        <dbReference type="RuleBase" id="RU003692"/>
    </source>
</evidence>
<proteinExistence type="inferred from homology"/>
<dbReference type="EMBL" id="WXYO01000006">
    <property type="protein sequence ID" value="NAS13055.1"/>
    <property type="molecule type" value="Genomic_DNA"/>
</dbReference>
<dbReference type="InterPro" id="IPR036188">
    <property type="entry name" value="FAD/NAD-bd_sf"/>
</dbReference>
<feature type="binding site" evidence="12">
    <location>
        <begin position="145"/>
        <end position="147"/>
    </location>
    <ligand>
        <name>FAD</name>
        <dbReference type="ChEBI" id="CHEBI:57692"/>
    </ligand>
</feature>
<comment type="miscellaneous">
    <text evidence="14">The active site is a redox-active disulfide bond.</text>
</comment>
<dbReference type="InterPro" id="IPR001100">
    <property type="entry name" value="Pyr_nuc-diS_OxRdtase"/>
</dbReference>
<dbReference type="Proteomes" id="UP000475249">
    <property type="component" value="Unassembled WGS sequence"/>
</dbReference>
<accession>A0A6L9EEA6</accession>
<dbReference type="NCBIfam" id="TIGR01350">
    <property type="entry name" value="lipoamide_DH"/>
    <property type="match status" value="1"/>
</dbReference>
<dbReference type="AlphaFoldDB" id="A0A6L9EEA6"/>
<feature type="binding site" evidence="12">
    <location>
        <position position="205"/>
    </location>
    <ligand>
        <name>NAD(+)</name>
        <dbReference type="ChEBI" id="CHEBI:57540"/>
    </ligand>
</feature>
<organism evidence="17 18">
    <name type="scientific">Poritiphilus flavus</name>
    <dbReference type="NCBI Taxonomy" id="2697053"/>
    <lineage>
        <taxon>Bacteria</taxon>
        <taxon>Pseudomonadati</taxon>
        <taxon>Bacteroidota</taxon>
        <taxon>Flavobacteriia</taxon>
        <taxon>Flavobacteriales</taxon>
        <taxon>Flavobacteriaceae</taxon>
        <taxon>Poritiphilus</taxon>
    </lineage>
</organism>
<evidence type="ECO:0000256" key="9">
    <source>
        <dbReference type="ARBA" id="ARBA00023284"/>
    </source>
</evidence>
<dbReference type="PRINTS" id="PR00411">
    <property type="entry name" value="PNDRDTASEI"/>
</dbReference>
<evidence type="ECO:0000256" key="4">
    <source>
        <dbReference type="ARBA" id="ARBA00022630"/>
    </source>
</evidence>
<dbReference type="InterPro" id="IPR023753">
    <property type="entry name" value="FAD/NAD-binding_dom"/>
</dbReference>
<dbReference type="GO" id="GO:0006103">
    <property type="term" value="P:2-oxoglutarate metabolic process"/>
    <property type="evidence" value="ECO:0007669"/>
    <property type="project" value="TreeGrafter"/>
</dbReference>
<keyword evidence="12" id="KW-0547">Nucleotide-binding</keyword>
<keyword evidence="9 14" id="KW-0676">Redox-active center</keyword>
<feature type="binding site" evidence="12">
    <location>
        <position position="51"/>
    </location>
    <ligand>
        <name>FAD</name>
        <dbReference type="ChEBI" id="CHEBI:57692"/>
    </ligand>
</feature>
<dbReference type="Gene3D" id="3.30.390.30">
    <property type="match status" value="1"/>
</dbReference>
<dbReference type="SUPFAM" id="SSF55424">
    <property type="entry name" value="FAD/NAD-linked reductases, dimerisation (C-terminal) domain"/>
    <property type="match status" value="1"/>
</dbReference>
<evidence type="ECO:0000256" key="2">
    <source>
        <dbReference type="ARBA" id="ARBA00012608"/>
    </source>
</evidence>
<dbReference type="EC" id="1.8.1.4" evidence="2 14"/>
<dbReference type="Pfam" id="PF02852">
    <property type="entry name" value="Pyr_redox_dim"/>
    <property type="match status" value="1"/>
</dbReference>
<dbReference type="FunFam" id="3.50.50.60:FF:000001">
    <property type="entry name" value="Dihydrolipoyl dehydrogenase, mitochondrial"/>
    <property type="match status" value="1"/>
</dbReference>
<evidence type="ECO:0000256" key="3">
    <source>
        <dbReference type="ARBA" id="ARBA00016961"/>
    </source>
</evidence>
<comment type="caution">
    <text evidence="17">The sequence shown here is derived from an EMBL/GenBank/DDBJ whole genome shotgun (WGS) entry which is preliminary data.</text>
</comment>
<name>A0A6L9EEA6_9FLAO</name>
<evidence type="ECO:0000313" key="18">
    <source>
        <dbReference type="Proteomes" id="UP000475249"/>
    </source>
</evidence>
<evidence type="ECO:0000256" key="5">
    <source>
        <dbReference type="ARBA" id="ARBA00022827"/>
    </source>
</evidence>
<dbReference type="Pfam" id="PF07992">
    <property type="entry name" value="Pyr_redox_2"/>
    <property type="match status" value="1"/>
</dbReference>
<keyword evidence="8" id="KW-1015">Disulfide bond</keyword>
<gene>
    <name evidence="17" type="primary">lpdA</name>
    <name evidence="17" type="ORF">GTQ38_13655</name>
</gene>
<dbReference type="SUPFAM" id="SSF51905">
    <property type="entry name" value="FAD/NAD(P)-binding domain"/>
    <property type="match status" value="1"/>
</dbReference>
<feature type="binding site" evidence="12">
    <location>
        <begin position="320"/>
        <end position="323"/>
    </location>
    <ligand>
        <name>FAD</name>
        <dbReference type="ChEBI" id="CHEBI:57692"/>
    </ligand>
</feature>
<keyword evidence="5 12" id="KW-0274">FAD</keyword>
<keyword evidence="4 14" id="KW-0285">Flavoprotein</keyword>
<evidence type="ECO:0000259" key="16">
    <source>
        <dbReference type="Pfam" id="PF07992"/>
    </source>
</evidence>
<dbReference type="PANTHER" id="PTHR22912">
    <property type="entry name" value="DISULFIDE OXIDOREDUCTASE"/>
    <property type="match status" value="1"/>
</dbReference>
<dbReference type="InterPro" id="IPR050151">
    <property type="entry name" value="Class-I_Pyr_Nuc-Dis_Oxidored"/>
</dbReference>
<keyword evidence="6 14" id="KW-0560">Oxidoreductase</keyword>
<feature type="active site" description="Proton acceptor" evidence="11">
    <location>
        <position position="446"/>
    </location>
</feature>
<dbReference type="PRINTS" id="PR00368">
    <property type="entry name" value="FADPNR"/>
</dbReference>
<dbReference type="InterPro" id="IPR012999">
    <property type="entry name" value="Pyr_OxRdtase_I_AS"/>
</dbReference>
<dbReference type="FunFam" id="3.30.390.30:FF:000001">
    <property type="entry name" value="Dihydrolipoyl dehydrogenase"/>
    <property type="match status" value="1"/>
</dbReference>
<keyword evidence="7 12" id="KW-0520">NAD</keyword>
<dbReference type="InterPro" id="IPR016156">
    <property type="entry name" value="FAD/NAD-linked_Rdtase_dimer_sf"/>
</dbReference>
<evidence type="ECO:0000256" key="12">
    <source>
        <dbReference type="PIRSR" id="PIRSR000350-3"/>
    </source>
</evidence>
<dbReference type="GO" id="GO:0004148">
    <property type="term" value="F:dihydrolipoyl dehydrogenase (NADH) activity"/>
    <property type="evidence" value="ECO:0007669"/>
    <property type="project" value="UniProtKB-EC"/>
</dbReference>
<dbReference type="PIRSF" id="PIRSF000350">
    <property type="entry name" value="Mercury_reductase_MerA"/>
    <property type="match status" value="1"/>
</dbReference>
<evidence type="ECO:0000256" key="11">
    <source>
        <dbReference type="PIRSR" id="PIRSR000350-2"/>
    </source>
</evidence>
<evidence type="ECO:0000256" key="10">
    <source>
        <dbReference type="ARBA" id="ARBA00049187"/>
    </source>
</evidence>
<feature type="binding site" evidence="12">
    <location>
        <position position="116"/>
    </location>
    <ligand>
        <name>FAD</name>
        <dbReference type="ChEBI" id="CHEBI:57692"/>
    </ligand>
</feature>
<dbReference type="RefSeq" id="WP_161436099.1">
    <property type="nucleotide sequence ID" value="NZ_WXYO01000006.1"/>
</dbReference>
<evidence type="ECO:0000256" key="13">
    <source>
        <dbReference type="PIRSR" id="PIRSR000350-4"/>
    </source>
</evidence>
<evidence type="ECO:0000256" key="1">
    <source>
        <dbReference type="ARBA" id="ARBA00007532"/>
    </source>
</evidence>
<comment type="similarity">
    <text evidence="1 14">Belongs to the class-I pyridine nucleotide-disulfide oxidoreductase family.</text>
</comment>
<dbReference type="InterPro" id="IPR006258">
    <property type="entry name" value="Lipoamide_DH"/>
</dbReference>
<evidence type="ECO:0000313" key="17">
    <source>
        <dbReference type="EMBL" id="NAS13055.1"/>
    </source>
</evidence>
<feature type="binding site" evidence="12">
    <location>
        <position position="314"/>
    </location>
    <ligand>
        <name>FAD</name>
        <dbReference type="ChEBI" id="CHEBI:57692"/>
    </ligand>
</feature>
<evidence type="ECO:0000256" key="7">
    <source>
        <dbReference type="ARBA" id="ARBA00023027"/>
    </source>
</evidence>
<comment type="catalytic activity">
    <reaction evidence="10 14">
        <text>N(6)-[(R)-dihydrolipoyl]-L-lysyl-[protein] + NAD(+) = N(6)-[(R)-lipoyl]-L-lysyl-[protein] + NADH + H(+)</text>
        <dbReference type="Rhea" id="RHEA:15045"/>
        <dbReference type="Rhea" id="RHEA-COMP:10474"/>
        <dbReference type="Rhea" id="RHEA-COMP:10475"/>
        <dbReference type="ChEBI" id="CHEBI:15378"/>
        <dbReference type="ChEBI" id="CHEBI:57540"/>
        <dbReference type="ChEBI" id="CHEBI:57945"/>
        <dbReference type="ChEBI" id="CHEBI:83099"/>
        <dbReference type="ChEBI" id="CHEBI:83100"/>
        <dbReference type="EC" id="1.8.1.4"/>
    </reaction>
</comment>